<feature type="region of interest" description="Disordered" evidence="1">
    <location>
        <begin position="1"/>
        <end position="89"/>
    </location>
</feature>
<evidence type="ECO:0000313" key="3">
    <source>
        <dbReference type="Proteomes" id="UP001194468"/>
    </source>
</evidence>
<sequence length="163" mass="16412">SAPIGAPKSTPIGVPTSAPIGVPTSTPIGVPTSAPIGVPTSAPIGVPKSAPIDVPKSAPIGVPKSAPVDVPKSMPRGAPKSSSPGCSFKAGSGSESDIFIPNLLPASLSSPTPLEKPSLFIKLVTARNICARLHTFPPPPIESTSPRNGSLWNGVSRVCPYRA</sequence>
<name>A0AAD4BBJ8_BOLED</name>
<protein>
    <submittedName>
        <fullName evidence="2">Uncharacterized protein</fullName>
    </submittedName>
</protein>
<organism evidence="2 3">
    <name type="scientific">Boletus edulis BED1</name>
    <dbReference type="NCBI Taxonomy" id="1328754"/>
    <lineage>
        <taxon>Eukaryota</taxon>
        <taxon>Fungi</taxon>
        <taxon>Dikarya</taxon>
        <taxon>Basidiomycota</taxon>
        <taxon>Agaricomycotina</taxon>
        <taxon>Agaricomycetes</taxon>
        <taxon>Agaricomycetidae</taxon>
        <taxon>Boletales</taxon>
        <taxon>Boletineae</taxon>
        <taxon>Boletaceae</taxon>
        <taxon>Boletoideae</taxon>
        <taxon>Boletus</taxon>
    </lineage>
</organism>
<reference evidence="2" key="1">
    <citation type="submission" date="2019-10" db="EMBL/GenBank/DDBJ databases">
        <authorList>
            <consortium name="DOE Joint Genome Institute"/>
            <person name="Kuo A."/>
            <person name="Miyauchi S."/>
            <person name="Kiss E."/>
            <person name="Drula E."/>
            <person name="Kohler A."/>
            <person name="Sanchez-Garcia M."/>
            <person name="Andreopoulos B."/>
            <person name="Barry K.W."/>
            <person name="Bonito G."/>
            <person name="Buee M."/>
            <person name="Carver A."/>
            <person name="Chen C."/>
            <person name="Cichocki N."/>
            <person name="Clum A."/>
            <person name="Culley D."/>
            <person name="Crous P.W."/>
            <person name="Fauchery L."/>
            <person name="Girlanda M."/>
            <person name="Hayes R."/>
            <person name="Keri Z."/>
            <person name="LaButti K."/>
            <person name="Lipzen A."/>
            <person name="Lombard V."/>
            <person name="Magnuson J."/>
            <person name="Maillard F."/>
            <person name="Morin E."/>
            <person name="Murat C."/>
            <person name="Nolan M."/>
            <person name="Ohm R."/>
            <person name="Pangilinan J."/>
            <person name="Pereira M."/>
            <person name="Perotto S."/>
            <person name="Peter M."/>
            <person name="Riley R."/>
            <person name="Sitrit Y."/>
            <person name="Stielow B."/>
            <person name="Szollosi G."/>
            <person name="Zifcakova L."/>
            <person name="Stursova M."/>
            <person name="Spatafora J.W."/>
            <person name="Tedersoo L."/>
            <person name="Vaario L.-M."/>
            <person name="Yamada A."/>
            <person name="Yan M."/>
            <person name="Wang P."/>
            <person name="Xu J."/>
            <person name="Bruns T."/>
            <person name="Baldrian P."/>
            <person name="Vilgalys R."/>
            <person name="Henrissat B."/>
            <person name="Grigoriev I.V."/>
            <person name="Hibbett D."/>
            <person name="Nagy L.G."/>
            <person name="Martin F.M."/>
        </authorList>
    </citation>
    <scope>NUCLEOTIDE SEQUENCE</scope>
    <source>
        <strain evidence="2">BED1</strain>
    </source>
</reference>
<evidence type="ECO:0000313" key="2">
    <source>
        <dbReference type="EMBL" id="KAF8415757.1"/>
    </source>
</evidence>
<accession>A0AAD4BBJ8</accession>
<proteinExistence type="predicted"/>
<reference evidence="2" key="2">
    <citation type="journal article" date="2020" name="Nat. Commun.">
        <title>Large-scale genome sequencing of mycorrhizal fungi provides insights into the early evolution of symbiotic traits.</title>
        <authorList>
            <person name="Miyauchi S."/>
            <person name="Kiss E."/>
            <person name="Kuo A."/>
            <person name="Drula E."/>
            <person name="Kohler A."/>
            <person name="Sanchez-Garcia M."/>
            <person name="Morin E."/>
            <person name="Andreopoulos B."/>
            <person name="Barry K.W."/>
            <person name="Bonito G."/>
            <person name="Buee M."/>
            <person name="Carver A."/>
            <person name="Chen C."/>
            <person name="Cichocki N."/>
            <person name="Clum A."/>
            <person name="Culley D."/>
            <person name="Crous P.W."/>
            <person name="Fauchery L."/>
            <person name="Girlanda M."/>
            <person name="Hayes R.D."/>
            <person name="Keri Z."/>
            <person name="LaButti K."/>
            <person name="Lipzen A."/>
            <person name="Lombard V."/>
            <person name="Magnuson J."/>
            <person name="Maillard F."/>
            <person name="Murat C."/>
            <person name="Nolan M."/>
            <person name="Ohm R.A."/>
            <person name="Pangilinan J."/>
            <person name="Pereira M.F."/>
            <person name="Perotto S."/>
            <person name="Peter M."/>
            <person name="Pfister S."/>
            <person name="Riley R."/>
            <person name="Sitrit Y."/>
            <person name="Stielow J.B."/>
            <person name="Szollosi G."/>
            <person name="Zifcakova L."/>
            <person name="Stursova M."/>
            <person name="Spatafora J.W."/>
            <person name="Tedersoo L."/>
            <person name="Vaario L.M."/>
            <person name="Yamada A."/>
            <person name="Yan M."/>
            <person name="Wang P."/>
            <person name="Xu J."/>
            <person name="Bruns T."/>
            <person name="Baldrian P."/>
            <person name="Vilgalys R."/>
            <person name="Dunand C."/>
            <person name="Henrissat B."/>
            <person name="Grigoriev I.V."/>
            <person name="Hibbett D."/>
            <person name="Nagy L.G."/>
            <person name="Martin F.M."/>
        </authorList>
    </citation>
    <scope>NUCLEOTIDE SEQUENCE</scope>
    <source>
        <strain evidence="2">BED1</strain>
    </source>
</reference>
<comment type="caution">
    <text evidence="2">The sequence shown here is derived from an EMBL/GenBank/DDBJ whole genome shotgun (WGS) entry which is preliminary data.</text>
</comment>
<dbReference type="Proteomes" id="UP001194468">
    <property type="component" value="Unassembled WGS sequence"/>
</dbReference>
<gene>
    <name evidence="2" type="ORF">L210DRAFT_3430640</name>
</gene>
<evidence type="ECO:0000256" key="1">
    <source>
        <dbReference type="SAM" id="MobiDB-lite"/>
    </source>
</evidence>
<dbReference type="EMBL" id="WHUW01000295">
    <property type="protein sequence ID" value="KAF8415757.1"/>
    <property type="molecule type" value="Genomic_DNA"/>
</dbReference>
<keyword evidence="3" id="KW-1185">Reference proteome</keyword>
<feature type="non-terminal residue" evidence="2">
    <location>
        <position position="1"/>
    </location>
</feature>
<dbReference type="AlphaFoldDB" id="A0AAD4BBJ8"/>